<evidence type="ECO:0000256" key="4">
    <source>
        <dbReference type="RuleBase" id="RU367098"/>
    </source>
</evidence>
<keyword evidence="1 4" id="KW-0812">Transmembrane</keyword>
<organism evidence="6 7">
    <name type="scientific">Neonectria ditissima</name>
    <dbReference type="NCBI Taxonomy" id="78410"/>
    <lineage>
        <taxon>Eukaryota</taxon>
        <taxon>Fungi</taxon>
        <taxon>Dikarya</taxon>
        <taxon>Ascomycota</taxon>
        <taxon>Pezizomycotina</taxon>
        <taxon>Sordariomycetes</taxon>
        <taxon>Hypocreomycetidae</taxon>
        <taxon>Hypocreales</taxon>
        <taxon>Nectriaceae</taxon>
        <taxon>Neonectria</taxon>
    </lineage>
</organism>
<protein>
    <recommendedName>
        <fullName evidence="4">Altered inheritance of mitochondria protein 11</fullName>
    </recommendedName>
</protein>
<feature type="region of interest" description="Disordered" evidence="5">
    <location>
        <begin position="1"/>
        <end position="32"/>
    </location>
</feature>
<dbReference type="Proteomes" id="UP000050424">
    <property type="component" value="Unassembled WGS sequence"/>
</dbReference>
<feature type="transmembrane region" description="Helical" evidence="4">
    <location>
        <begin position="41"/>
        <end position="62"/>
    </location>
</feature>
<keyword evidence="3 4" id="KW-0472">Membrane</keyword>
<evidence type="ECO:0000313" key="7">
    <source>
        <dbReference type="Proteomes" id="UP000050424"/>
    </source>
</evidence>
<dbReference type="PANTHER" id="PTHR39136:SF1">
    <property type="entry name" value="ALTERED INHERITANCE OF MITOCHONDRIA PROTEIN 11"/>
    <property type="match status" value="1"/>
</dbReference>
<dbReference type="GO" id="GO:0016020">
    <property type="term" value="C:membrane"/>
    <property type="evidence" value="ECO:0007669"/>
    <property type="project" value="UniProtKB-SubCell"/>
</dbReference>
<evidence type="ECO:0000313" key="6">
    <source>
        <dbReference type="EMBL" id="KPM40429.1"/>
    </source>
</evidence>
<gene>
    <name evidence="4" type="primary">AIM11</name>
    <name evidence="6" type="ORF">AK830_g6101</name>
</gene>
<dbReference type="InterPro" id="IPR038814">
    <property type="entry name" value="AIM11"/>
</dbReference>
<dbReference type="GO" id="GO:0005739">
    <property type="term" value="C:mitochondrion"/>
    <property type="evidence" value="ECO:0007669"/>
    <property type="project" value="TreeGrafter"/>
</dbReference>
<reference evidence="6 7" key="1">
    <citation type="submission" date="2015-09" db="EMBL/GenBank/DDBJ databases">
        <title>Draft genome of a European isolate of the apple canker pathogen Neonectria ditissima.</title>
        <authorList>
            <person name="Gomez-Cortecero A."/>
            <person name="Harrison R.J."/>
            <person name="Armitage A.D."/>
        </authorList>
    </citation>
    <scope>NUCLEOTIDE SEQUENCE [LARGE SCALE GENOMIC DNA]</scope>
    <source>
        <strain evidence="6 7">R09/05</strain>
    </source>
</reference>
<name>A0A0P7BD18_9HYPO</name>
<accession>A0A0P7BD18</accession>
<dbReference type="AlphaFoldDB" id="A0A0P7BD18"/>
<evidence type="ECO:0000256" key="3">
    <source>
        <dbReference type="ARBA" id="ARBA00023136"/>
    </source>
</evidence>
<dbReference type="PANTHER" id="PTHR39136">
    <property type="entry name" value="ALTERED INHERITANCE OF MITOCHONDRIA PROTEIN 11"/>
    <property type="match status" value="1"/>
</dbReference>
<keyword evidence="2 4" id="KW-1133">Transmembrane helix</keyword>
<evidence type="ECO:0000256" key="2">
    <source>
        <dbReference type="ARBA" id="ARBA00022989"/>
    </source>
</evidence>
<feature type="compositionally biased region" description="Polar residues" evidence="5">
    <location>
        <begin position="18"/>
        <end position="28"/>
    </location>
</feature>
<dbReference type="STRING" id="78410.A0A0P7BD18"/>
<evidence type="ECO:0000256" key="5">
    <source>
        <dbReference type="SAM" id="MobiDB-lite"/>
    </source>
</evidence>
<dbReference type="EMBL" id="LKCW01000083">
    <property type="protein sequence ID" value="KPM40429.1"/>
    <property type="molecule type" value="Genomic_DNA"/>
</dbReference>
<dbReference type="OrthoDB" id="3558022at2759"/>
<feature type="transmembrane region" description="Helical" evidence="4">
    <location>
        <begin position="95"/>
        <end position="118"/>
    </location>
</feature>
<sequence>MAGAIDMSGTAGSPAPQAATNPSRQDTSPPLPPWARQFKQLGLLLAGAGFMAVSVAVSRRAVMRRRLDAMPKFYTSNRNPINFDASDRSALAAQALGLATLNVTSFGIMLVGGISWGFDLSTLEELRARSQAVIRRPGSLNPEDEAAVEEMMKDLMSRLGMEKPTGEEGDAKKD</sequence>
<comment type="caution">
    <text evidence="6">The sequence shown here is derived from an EMBL/GenBank/DDBJ whole genome shotgun (WGS) entry which is preliminary data.</text>
</comment>
<comment type="subcellular location">
    <subcellularLocation>
        <location evidence="4">Membrane</location>
        <topology evidence="4">Multi-pass membrane protein</topology>
    </subcellularLocation>
</comment>
<proteinExistence type="inferred from homology"/>
<evidence type="ECO:0000256" key="1">
    <source>
        <dbReference type="ARBA" id="ARBA00022692"/>
    </source>
</evidence>
<keyword evidence="7" id="KW-1185">Reference proteome</keyword>
<comment type="similarity">
    <text evidence="4">Belongs to the AIM11 family.</text>
</comment>